<keyword evidence="2" id="KW-1185">Reference proteome</keyword>
<evidence type="ECO:0000313" key="1">
    <source>
        <dbReference type="EMBL" id="PJZ49336.1"/>
    </source>
</evidence>
<evidence type="ECO:0000313" key="2">
    <source>
        <dbReference type="Proteomes" id="UP000231926"/>
    </source>
</evidence>
<dbReference type="OrthoDB" id="326683at2"/>
<dbReference type="Proteomes" id="UP000231926">
    <property type="component" value="Unassembled WGS sequence"/>
</dbReference>
<reference evidence="1 2" key="1">
    <citation type="submission" date="2017-07" db="EMBL/GenBank/DDBJ databases">
        <title>Leptospira spp. isolated from tropical soils.</title>
        <authorList>
            <person name="Thibeaux R."/>
            <person name="Iraola G."/>
            <person name="Ferres I."/>
            <person name="Bierque E."/>
            <person name="Girault D."/>
            <person name="Soupe-Gilbert M.-E."/>
            <person name="Picardeau M."/>
            <person name="Goarant C."/>
        </authorList>
    </citation>
    <scope>NUCLEOTIDE SEQUENCE [LARGE SCALE GENOMIC DNA]</scope>
    <source>
        <strain evidence="1 2">FH4-C-A2</strain>
    </source>
</reference>
<proteinExistence type="predicted"/>
<dbReference type="AlphaFoldDB" id="A0A2M9YD37"/>
<sequence>MKFYLLPIFIILSFYYCASVEYRDPNLAEGTKQWGVREVRETVQNMSVSLSDFYKKDSVKGYIELQKFKNNTSEHIDTKILANEIVTNLTSNKIPFVDTSQRKASLDEISLNKSGITSSDNKLDFGKLKSPSYRLSGELNDLVNYERGKKIQYILITLRLISVESNEIVWQTDKKFLKISDTEGYGL</sequence>
<organism evidence="1 2">
    <name type="scientific">Leptospira saintgironsiae</name>
    <dbReference type="NCBI Taxonomy" id="2023183"/>
    <lineage>
        <taxon>Bacteria</taxon>
        <taxon>Pseudomonadati</taxon>
        <taxon>Spirochaetota</taxon>
        <taxon>Spirochaetia</taxon>
        <taxon>Leptospirales</taxon>
        <taxon>Leptospiraceae</taxon>
        <taxon>Leptospira</taxon>
    </lineage>
</organism>
<accession>A0A2M9YD37</accession>
<dbReference type="RefSeq" id="WP_100709908.1">
    <property type="nucleotide sequence ID" value="NZ_NPDR01000003.1"/>
</dbReference>
<name>A0A2M9YD37_9LEPT</name>
<comment type="caution">
    <text evidence="1">The sequence shown here is derived from an EMBL/GenBank/DDBJ whole genome shotgun (WGS) entry which is preliminary data.</text>
</comment>
<dbReference type="InterPro" id="IPR014094">
    <property type="entry name" value="LpoB"/>
</dbReference>
<dbReference type="Pfam" id="PF13036">
    <property type="entry name" value="LpoB"/>
    <property type="match status" value="1"/>
</dbReference>
<gene>
    <name evidence="1" type="ORF">CH362_08345</name>
</gene>
<dbReference type="EMBL" id="NPDR01000003">
    <property type="protein sequence ID" value="PJZ49336.1"/>
    <property type="molecule type" value="Genomic_DNA"/>
</dbReference>
<dbReference type="Gene3D" id="3.40.50.10610">
    <property type="entry name" value="ABC-type transport auxiliary lipoprotein component"/>
    <property type="match status" value="1"/>
</dbReference>
<protein>
    <submittedName>
        <fullName evidence="1">Penicillin-binding protein activator LpoB</fullName>
    </submittedName>
</protein>